<evidence type="ECO:0000256" key="7">
    <source>
        <dbReference type="RuleBase" id="RU000461"/>
    </source>
</evidence>
<dbReference type="PROSITE" id="PS00086">
    <property type="entry name" value="CYTOCHROME_P450"/>
    <property type="match status" value="1"/>
</dbReference>
<keyword evidence="5 7" id="KW-0408">Iron</keyword>
<gene>
    <name evidence="8" type="ORF">ASPWEDRAFT_120844</name>
</gene>
<feature type="non-terminal residue" evidence="8">
    <location>
        <position position="1"/>
    </location>
</feature>
<dbReference type="RefSeq" id="XP_040683786.1">
    <property type="nucleotide sequence ID" value="XM_040829023.1"/>
</dbReference>
<dbReference type="InterPro" id="IPR047146">
    <property type="entry name" value="Cyt_P450_E_CYP52_fungi"/>
</dbReference>
<keyword evidence="9" id="KW-1185">Reference proteome</keyword>
<evidence type="ECO:0008006" key="10">
    <source>
        <dbReference type="Google" id="ProtNLM"/>
    </source>
</evidence>
<dbReference type="GeneID" id="63744871"/>
<dbReference type="Pfam" id="PF00067">
    <property type="entry name" value="p450"/>
    <property type="match status" value="1"/>
</dbReference>
<dbReference type="PANTHER" id="PTHR24287">
    <property type="entry name" value="P450, PUTATIVE (EUROFUNG)-RELATED"/>
    <property type="match status" value="1"/>
</dbReference>
<dbReference type="GO" id="GO:0005506">
    <property type="term" value="F:iron ion binding"/>
    <property type="evidence" value="ECO:0007669"/>
    <property type="project" value="InterPro"/>
</dbReference>
<reference evidence="9" key="1">
    <citation type="journal article" date="2017" name="Genome Biol.">
        <title>Comparative genomics reveals high biological diversity and specific adaptations in the industrially and medically important fungal genus Aspergillus.</title>
        <authorList>
            <person name="de Vries R.P."/>
            <person name="Riley R."/>
            <person name="Wiebenga A."/>
            <person name="Aguilar-Osorio G."/>
            <person name="Amillis S."/>
            <person name="Uchima C.A."/>
            <person name="Anderluh G."/>
            <person name="Asadollahi M."/>
            <person name="Askin M."/>
            <person name="Barry K."/>
            <person name="Battaglia E."/>
            <person name="Bayram O."/>
            <person name="Benocci T."/>
            <person name="Braus-Stromeyer S.A."/>
            <person name="Caldana C."/>
            <person name="Canovas D."/>
            <person name="Cerqueira G.C."/>
            <person name="Chen F."/>
            <person name="Chen W."/>
            <person name="Choi C."/>
            <person name="Clum A."/>
            <person name="Dos Santos R.A."/>
            <person name="Damasio A.R."/>
            <person name="Diallinas G."/>
            <person name="Emri T."/>
            <person name="Fekete E."/>
            <person name="Flipphi M."/>
            <person name="Freyberg S."/>
            <person name="Gallo A."/>
            <person name="Gournas C."/>
            <person name="Habgood R."/>
            <person name="Hainaut M."/>
            <person name="Harispe M.L."/>
            <person name="Henrissat B."/>
            <person name="Hilden K.S."/>
            <person name="Hope R."/>
            <person name="Hossain A."/>
            <person name="Karabika E."/>
            <person name="Karaffa L."/>
            <person name="Karanyi Z."/>
            <person name="Krasevec N."/>
            <person name="Kuo A."/>
            <person name="Kusch H."/>
            <person name="LaButti K."/>
            <person name="Lagendijk E.L."/>
            <person name="Lapidus A."/>
            <person name="Levasseur A."/>
            <person name="Lindquist E."/>
            <person name="Lipzen A."/>
            <person name="Logrieco A.F."/>
            <person name="MacCabe A."/>
            <person name="Maekelae M.R."/>
            <person name="Malavazi I."/>
            <person name="Melin P."/>
            <person name="Meyer V."/>
            <person name="Mielnichuk N."/>
            <person name="Miskei M."/>
            <person name="Molnar A.P."/>
            <person name="Mule G."/>
            <person name="Ngan C.Y."/>
            <person name="Orejas M."/>
            <person name="Orosz E."/>
            <person name="Ouedraogo J.P."/>
            <person name="Overkamp K.M."/>
            <person name="Park H.-S."/>
            <person name="Perrone G."/>
            <person name="Piumi F."/>
            <person name="Punt P.J."/>
            <person name="Ram A.F."/>
            <person name="Ramon A."/>
            <person name="Rauscher S."/>
            <person name="Record E."/>
            <person name="Riano-Pachon D.M."/>
            <person name="Robert V."/>
            <person name="Roehrig J."/>
            <person name="Ruller R."/>
            <person name="Salamov A."/>
            <person name="Salih N.S."/>
            <person name="Samson R.A."/>
            <person name="Sandor E."/>
            <person name="Sanguinetti M."/>
            <person name="Schuetze T."/>
            <person name="Sepcic K."/>
            <person name="Shelest E."/>
            <person name="Sherlock G."/>
            <person name="Sophianopoulou V."/>
            <person name="Squina F.M."/>
            <person name="Sun H."/>
            <person name="Susca A."/>
            <person name="Todd R.B."/>
            <person name="Tsang A."/>
            <person name="Unkles S.E."/>
            <person name="van de Wiele N."/>
            <person name="van Rossen-Uffink D."/>
            <person name="Oliveira J.V."/>
            <person name="Vesth T.C."/>
            <person name="Visser J."/>
            <person name="Yu J.-H."/>
            <person name="Zhou M."/>
            <person name="Andersen M.R."/>
            <person name="Archer D.B."/>
            <person name="Baker S.E."/>
            <person name="Benoit I."/>
            <person name="Brakhage A.A."/>
            <person name="Braus G.H."/>
            <person name="Fischer R."/>
            <person name="Frisvad J.C."/>
            <person name="Goldman G.H."/>
            <person name="Houbraken J."/>
            <person name="Oakley B."/>
            <person name="Pocsi I."/>
            <person name="Scazzocchio C."/>
            <person name="Seiboth B."/>
            <person name="vanKuyk P.A."/>
            <person name="Wortman J."/>
            <person name="Dyer P.S."/>
            <person name="Grigoriev I.V."/>
        </authorList>
    </citation>
    <scope>NUCLEOTIDE SEQUENCE [LARGE SCALE GENOMIC DNA]</scope>
    <source>
        <strain evidence="9">DTO 134E9</strain>
    </source>
</reference>
<dbReference type="Proteomes" id="UP000184383">
    <property type="component" value="Unassembled WGS sequence"/>
</dbReference>
<keyword evidence="7" id="KW-0349">Heme</keyword>
<dbReference type="InterPro" id="IPR001128">
    <property type="entry name" value="Cyt_P450"/>
</dbReference>
<evidence type="ECO:0000256" key="5">
    <source>
        <dbReference type="ARBA" id="ARBA00023004"/>
    </source>
</evidence>
<dbReference type="VEuPathDB" id="FungiDB:ASPWEDRAFT_120844"/>
<sequence length="160" mass="18144">VIRETLRLYPIIPFNVRIALRDTQLPRGGGSDGLSPIGILKGTRVFYSPLYMQRRESLYPEDSNPEEFRPERWETWQPASWAYLPFSGGPRMCIGQQFALTEIAYLIVRLLQCFERIEGCMESLEPVLETNISLRPGGGVPVRLWNAQLVSKQTVDGGVC</sequence>
<comment type="cofactor">
    <cofactor evidence="1">
        <name>heme</name>
        <dbReference type="ChEBI" id="CHEBI:30413"/>
    </cofactor>
</comment>
<evidence type="ECO:0000256" key="2">
    <source>
        <dbReference type="ARBA" id="ARBA00010617"/>
    </source>
</evidence>
<evidence type="ECO:0000256" key="4">
    <source>
        <dbReference type="ARBA" id="ARBA00023002"/>
    </source>
</evidence>
<protein>
    <recommendedName>
        <fullName evidence="10">Cytochrome P450</fullName>
    </recommendedName>
</protein>
<dbReference type="EMBL" id="KV878217">
    <property type="protein sequence ID" value="OJJ30109.1"/>
    <property type="molecule type" value="Genomic_DNA"/>
</dbReference>
<evidence type="ECO:0000256" key="6">
    <source>
        <dbReference type="ARBA" id="ARBA00023033"/>
    </source>
</evidence>
<dbReference type="STRING" id="1073089.A0A1L9R5C1"/>
<accession>A0A1L9R5C1</accession>
<proteinExistence type="inferred from homology"/>
<dbReference type="PANTHER" id="PTHR24287:SF5">
    <property type="entry name" value="P450, PUTATIVE (EUROFUNG)-RELATED"/>
    <property type="match status" value="1"/>
</dbReference>
<evidence type="ECO:0000256" key="1">
    <source>
        <dbReference type="ARBA" id="ARBA00001971"/>
    </source>
</evidence>
<dbReference type="InterPro" id="IPR036396">
    <property type="entry name" value="Cyt_P450_sf"/>
</dbReference>
<evidence type="ECO:0000313" key="8">
    <source>
        <dbReference type="EMBL" id="OJJ30109.1"/>
    </source>
</evidence>
<dbReference type="Gene3D" id="1.10.630.10">
    <property type="entry name" value="Cytochrome P450"/>
    <property type="match status" value="1"/>
</dbReference>
<dbReference type="SUPFAM" id="SSF48264">
    <property type="entry name" value="Cytochrome P450"/>
    <property type="match status" value="1"/>
</dbReference>
<keyword evidence="3 7" id="KW-0479">Metal-binding</keyword>
<dbReference type="AlphaFoldDB" id="A0A1L9R5C1"/>
<evidence type="ECO:0000256" key="3">
    <source>
        <dbReference type="ARBA" id="ARBA00022723"/>
    </source>
</evidence>
<dbReference type="GO" id="GO:0016705">
    <property type="term" value="F:oxidoreductase activity, acting on paired donors, with incorporation or reduction of molecular oxygen"/>
    <property type="evidence" value="ECO:0007669"/>
    <property type="project" value="InterPro"/>
</dbReference>
<comment type="similarity">
    <text evidence="2 7">Belongs to the cytochrome P450 family.</text>
</comment>
<organism evidence="8 9">
    <name type="scientific">Aspergillus wentii DTO 134E9</name>
    <dbReference type="NCBI Taxonomy" id="1073089"/>
    <lineage>
        <taxon>Eukaryota</taxon>
        <taxon>Fungi</taxon>
        <taxon>Dikarya</taxon>
        <taxon>Ascomycota</taxon>
        <taxon>Pezizomycotina</taxon>
        <taxon>Eurotiomycetes</taxon>
        <taxon>Eurotiomycetidae</taxon>
        <taxon>Eurotiales</taxon>
        <taxon>Aspergillaceae</taxon>
        <taxon>Aspergillus</taxon>
        <taxon>Aspergillus subgen. Cremei</taxon>
    </lineage>
</organism>
<keyword evidence="4 7" id="KW-0560">Oxidoreductase</keyword>
<dbReference type="GO" id="GO:0004497">
    <property type="term" value="F:monooxygenase activity"/>
    <property type="evidence" value="ECO:0007669"/>
    <property type="project" value="UniProtKB-KW"/>
</dbReference>
<evidence type="ECO:0000313" key="9">
    <source>
        <dbReference type="Proteomes" id="UP000184383"/>
    </source>
</evidence>
<dbReference type="GO" id="GO:0020037">
    <property type="term" value="F:heme binding"/>
    <property type="evidence" value="ECO:0007669"/>
    <property type="project" value="InterPro"/>
</dbReference>
<keyword evidence="6 7" id="KW-0503">Monooxygenase</keyword>
<dbReference type="OrthoDB" id="1470350at2759"/>
<name>A0A1L9R5C1_ASPWE</name>
<dbReference type="InterPro" id="IPR017972">
    <property type="entry name" value="Cyt_P450_CS"/>
</dbReference>